<evidence type="ECO:0000313" key="4">
    <source>
        <dbReference type="EMBL" id="RFT07243.1"/>
    </source>
</evidence>
<dbReference type="RefSeq" id="WP_117141703.1">
    <property type="nucleotide sequence ID" value="NZ_CAKXKJ010000008.1"/>
</dbReference>
<comment type="caution">
    <text evidence="4">The sequence shown here is derived from an EMBL/GenBank/DDBJ whole genome shotgun (WGS) entry which is preliminary data.</text>
</comment>
<dbReference type="EMBL" id="QQRQ01000003">
    <property type="protein sequence ID" value="RFT07243.1"/>
    <property type="molecule type" value="Genomic_DNA"/>
</dbReference>
<accession>A0A3E2B5E0</accession>
<sequence>MKSTSIHLLVTFDQNYIAPFETMLTSILLNNPGEQFHVWLLHSAIPQTALDALEHDCRAHGVPLTPIAVERQLFQGAPITKQYPQEMYYRLLASHILPASLKRVLYLDPDILVINPLRPLWDLDLQGNVFAAASHIGVVDVMNGINRIRLKTEQDYYNSGVMLMDLEAARVLVQPEAIFQYVRDHENELLLPDQDVFNSLYGAQTLQIDDALWNYDARYYSGYLLRSGGAYHMDWVMQHTAILHFCGKRKPWKRSYATRFAPLYKHYRQLAARSGASFVSLSAPPSHG</sequence>
<dbReference type="AlphaFoldDB" id="A0A3E2B5E0"/>
<name>A0A3E2B5E0_9FIRM</name>
<keyword evidence="3" id="KW-0479">Metal-binding</keyword>
<reference evidence="4 5" key="1">
    <citation type="submission" date="2018-07" db="EMBL/GenBank/DDBJ databases">
        <title>GABA Modulating Bacteria of the Human Gut Microbiota.</title>
        <authorList>
            <person name="Strandwitz P."/>
            <person name="Kim K.H."/>
            <person name="Terekhova D."/>
            <person name="Liu J.K."/>
            <person name="Sharma A."/>
            <person name="Levering J."/>
            <person name="Mcdonald D."/>
            <person name="Dietrich D."/>
            <person name="Ramadhar T.R."/>
            <person name="Lekbua A."/>
            <person name="Mroue N."/>
            <person name="Liston C."/>
            <person name="Stewart E.J."/>
            <person name="Dubin M.J."/>
            <person name="Zengler K."/>
            <person name="Knight R."/>
            <person name="Gilbert J.A."/>
            <person name="Clardy J."/>
            <person name="Lewis K."/>
        </authorList>
    </citation>
    <scope>NUCLEOTIDE SEQUENCE [LARGE SCALE GENOMIC DNA]</scope>
    <source>
        <strain evidence="4 5">KLE1738</strain>
    </source>
</reference>
<proteinExistence type="predicted"/>
<organism evidence="4 5">
    <name type="scientific">Evtepia gabavorous</name>
    <dbReference type="NCBI Taxonomy" id="2211183"/>
    <lineage>
        <taxon>Bacteria</taxon>
        <taxon>Bacillati</taxon>
        <taxon>Bacillota</taxon>
        <taxon>Clostridia</taxon>
        <taxon>Eubacteriales</taxon>
        <taxon>Evtepia</taxon>
    </lineage>
</organism>
<evidence type="ECO:0000256" key="3">
    <source>
        <dbReference type="ARBA" id="ARBA00022723"/>
    </source>
</evidence>
<dbReference type="OrthoDB" id="9798746at2"/>
<dbReference type="CDD" id="cd04194">
    <property type="entry name" value="GT8_A4GalT_like"/>
    <property type="match status" value="1"/>
</dbReference>
<dbReference type="InterPro" id="IPR050748">
    <property type="entry name" value="Glycosyltrans_8_dom-fam"/>
</dbReference>
<evidence type="ECO:0000313" key="5">
    <source>
        <dbReference type="Proteomes" id="UP000260649"/>
    </source>
</evidence>
<evidence type="ECO:0000256" key="1">
    <source>
        <dbReference type="ARBA" id="ARBA00022676"/>
    </source>
</evidence>
<dbReference type="InterPro" id="IPR029044">
    <property type="entry name" value="Nucleotide-diphossugar_trans"/>
</dbReference>
<keyword evidence="1" id="KW-0328">Glycosyltransferase</keyword>
<dbReference type="GeneID" id="97994654"/>
<dbReference type="Gene3D" id="3.90.550.10">
    <property type="entry name" value="Spore Coat Polysaccharide Biosynthesis Protein SpsA, Chain A"/>
    <property type="match status" value="1"/>
</dbReference>
<dbReference type="InterPro" id="IPR002495">
    <property type="entry name" value="Glyco_trans_8"/>
</dbReference>
<dbReference type="Proteomes" id="UP000260649">
    <property type="component" value="Unassembled WGS sequence"/>
</dbReference>
<dbReference type="GO" id="GO:0016757">
    <property type="term" value="F:glycosyltransferase activity"/>
    <property type="evidence" value="ECO:0007669"/>
    <property type="project" value="UniProtKB-KW"/>
</dbReference>
<dbReference type="Pfam" id="PF01501">
    <property type="entry name" value="Glyco_transf_8"/>
    <property type="match status" value="1"/>
</dbReference>
<keyword evidence="5" id="KW-1185">Reference proteome</keyword>
<dbReference type="SUPFAM" id="SSF53448">
    <property type="entry name" value="Nucleotide-diphospho-sugar transferases"/>
    <property type="match status" value="1"/>
</dbReference>
<protein>
    <submittedName>
        <fullName evidence="4">Glycosyltransferase family 8 protein</fullName>
    </submittedName>
</protein>
<gene>
    <name evidence="4" type="ORF">DV520_02720</name>
</gene>
<keyword evidence="2 4" id="KW-0808">Transferase</keyword>
<dbReference type="PANTHER" id="PTHR13778:SF47">
    <property type="entry name" value="LIPOPOLYSACCHARIDE 1,3-GALACTOSYLTRANSFERASE"/>
    <property type="match status" value="1"/>
</dbReference>
<evidence type="ECO:0000256" key="2">
    <source>
        <dbReference type="ARBA" id="ARBA00022679"/>
    </source>
</evidence>
<dbReference type="GO" id="GO:0046872">
    <property type="term" value="F:metal ion binding"/>
    <property type="evidence" value="ECO:0007669"/>
    <property type="project" value="UniProtKB-KW"/>
</dbReference>
<dbReference type="PANTHER" id="PTHR13778">
    <property type="entry name" value="GLYCOSYLTRANSFERASE 8 DOMAIN-CONTAINING PROTEIN"/>
    <property type="match status" value="1"/>
</dbReference>